<feature type="domain" description="Retrotransposon gag" evidence="1">
    <location>
        <begin position="28"/>
        <end position="95"/>
    </location>
</feature>
<dbReference type="OrthoDB" id="2272416at2759"/>
<dbReference type="InterPro" id="IPR005162">
    <property type="entry name" value="Retrotrans_gag_dom"/>
</dbReference>
<reference evidence="3" key="1">
    <citation type="journal article" date="2019" name="Plant Biotechnol. J.">
        <title>Genome sequencing of the Australian wild diploid species Gossypium australe highlights disease resistance and delayed gland morphogenesis.</title>
        <authorList>
            <person name="Cai Y."/>
            <person name="Cai X."/>
            <person name="Wang Q."/>
            <person name="Wang P."/>
            <person name="Zhang Y."/>
            <person name="Cai C."/>
            <person name="Xu Y."/>
            <person name="Wang K."/>
            <person name="Zhou Z."/>
            <person name="Wang C."/>
            <person name="Geng S."/>
            <person name="Li B."/>
            <person name="Dong Q."/>
            <person name="Hou Y."/>
            <person name="Wang H."/>
            <person name="Ai P."/>
            <person name="Liu Z."/>
            <person name="Yi F."/>
            <person name="Sun M."/>
            <person name="An G."/>
            <person name="Cheng J."/>
            <person name="Zhang Y."/>
            <person name="Shi Q."/>
            <person name="Xie Y."/>
            <person name="Shi X."/>
            <person name="Chang Y."/>
            <person name="Huang F."/>
            <person name="Chen Y."/>
            <person name="Hong S."/>
            <person name="Mi L."/>
            <person name="Sun Q."/>
            <person name="Zhang L."/>
            <person name="Zhou B."/>
            <person name="Peng R."/>
            <person name="Zhang X."/>
            <person name="Liu F."/>
        </authorList>
    </citation>
    <scope>NUCLEOTIDE SEQUENCE [LARGE SCALE GENOMIC DNA]</scope>
    <source>
        <strain evidence="3">cv. PA1801</strain>
    </source>
</reference>
<comment type="caution">
    <text evidence="2">The sequence shown here is derived from an EMBL/GenBank/DDBJ whole genome shotgun (WGS) entry which is preliminary data.</text>
</comment>
<accession>A0A5B6VX76</accession>
<dbReference type="EMBL" id="SMMG02000005">
    <property type="protein sequence ID" value="KAA3473508.1"/>
    <property type="molecule type" value="Genomic_DNA"/>
</dbReference>
<keyword evidence="3" id="KW-1185">Reference proteome</keyword>
<evidence type="ECO:0000259" key="1">
    <source>
        <dbReference type="Pfam" id="PF03732"/>
    </source>
</evidence>
<dbReference type="AlphaFoldDB" id="A0A5B6VX76"/>
<name>A0A5B6VX76_9ROSI</name>
<gene>
    <name evidence="2" type="ORF">EPI10_023879</name>
</gene>
<dbReference type="Proteomes" id="UP000325315">
    <property type="component" value="Unassembled WGS sequence"/>
</dbReference>
<dbReference type="Pfam" id="PF03732">
    <property type="entry name" value="Retrotrans_gag"/>
    <property type="match status" value="1"/>
</dbReference>
<proteinExistence type="predicted"/>
<evidence type="ECO:0000313" key="2">
    <source>
        <dbReference type="EMBL" id="KAA3473508.1"/>
    </source>
</evidence>
<protein>
    <submittedName>
        <fullName evidence="2">E3 ubiquitin-protein ligase RBBP6</fullName>
    </submittedName>
</protein>
<organism evidence="2 3">
    <name type="scientific">Gossypium australe</name>
    <dbReference type="NCBI Taxonomy" id="47621"/>
    <lineage>
        <taxon>Eukaryota</taxon>
        <taxon>Viridiplantae</taxon>
        <taxon>Streptophyta</taxon>
        <taxon>Embryophyta</taxon>
        <taxon>Tracheophyta</taxon>
        <taxon>Spermatophyta</taxon>
        <taxon>Magnoliopsida</taxon>
        <taxon>eudicotyledons</taxon>
        <taxon>Gunneridae</taxon>
        <taxon>Pentapetalae</taxon>
        <taxon>rosids</taxon>
        <taxon>malvids</taxon>
        <taxon>Malvales</taxon>
        <taxon>Malvaceae</taxon>
        <taxon>Malvoideae</taxon>
        <taxon>Gossypium</taxon>
    </lineage>
</organism>
<sequence length="104" mass="12698">MYTSRMLEMCGIFTERHNLSMRENVTREFFQTEFRKKNISQRFLDQKKKEFLELKQGNMTISEYNREFIRLSKYAREWVPTKADMCQRFEEGLNEDIKLLIGIL</sequence>
<evidence type="ECO:0000313" key="3">
    <source>
        <dbReference type="Proteomes" id="UP000325315"/>
    </source>
</evidence>